<reference evidence="2 3" key="1">
    <citation type="submission" date="2014-04" db="EMBL/GenBank/DDBJ databases">
        <title>Draft genome sequence of Bacillus azotoformans MEV2011, a (co-) denitrifying strain unable to grow in the presence of oxygen.</title>
        <authorList>
            <person name="Nielsen M."/>
            <person name="Schreiber L."/>
            <person name="Finster K."/>
            <person name="Schramm A."/>
        </authorList>
    </citation>
    <scope>NUCLEOTIDE SEQUENCE [LARGE SCALE GENOMIC DNA]</scope>
    <source>
        <strain evidence="2 3">MEV2011</strain>
    </source>
</reference>
<dbReference type="Pfam" id="PF09551">
    <property type="entry name" value="Spore_II_R"/>
    <property type="match status" value="1"/>
</dbReference>
<evidence type="ECO:0000313" key="3">
    <source>
        <dbReference type="Proteomes" id="UP000027936"/>
    </source>
</evidence>
<dbReference type="EMBL" id="JJRY01000009">
    <property type="protein sequence ID" value="KEF38171.1"/>
    <property type="molecule type" value="Genomic_DNA"/>
</dbReference>
<proteinExistence type="predicted"/>
<keyword evidence="1" id="KW-0472">Membrane</keyword>
<keyword evidence="1" id="KW-0812">Transmembrane</keyword>
<name>A0A072NL52_SCHAZ</name>
<feature type="transmembrane region" description="Helical" evidence="1">
    <location>
        <begin position="7"/>
        <end position="24"/>
    </location>
</feature>
<keyword evidence="1" id="KW-1133">Transmembrane helix</keyword>
<dbReference type="NCBIfam" id="TIGR02837">
    <property type="entry name" value="spore_II_R"/>
    <property type="match status" value="1"/>
</dbReference>
<dbReference type="PATRIC" id="fig|1348973.3.peg.2508"/>
<comment type="caution">
    <text evidence="2">The sequence shown here is derived from an EMBL/GenBank/DDBJ whole genome shotgun (WGS) entry which is preliminary data.</text>
</comment>
<dbReference type="OrthoDB" id="9793324at2"/>
<dbReference type="Proteomes" id="UP000027936">
    <property type="component" value="Unassembled WGS sequence"/>
</dbReference>
<accession>A0A072NL52</accession>
<organism evidence="2 3">
    <name type="scientific">Schinkia azotoformans MEV2011</name>
    <dbReference type="NCBI Taxonomy" id="1348973"/>
    <lineage>
        <taxon>Bacteria</taxon>
        <taxon>Bacillati</taxon>
        <taxon>Bacillota</taxon>
        <taxon>Bacilli</taxon>
        <taxon>Bacillales</taxon>
        <taxon>Bacillaceae</taxon>
        <taxon>Calidifontibacillus/Schinkia group</taxon>
        <taxon>Schinkia</taxon>
    </lineage>
</organism>
<dbReference type="InterPro" id="IPR014202">
    <property type="entry name" value="Spore_II_R"/>
</dbReference>
<dbReference type="AlphaFoldDB" id="A0A072NL52"/>
<evidence type="ECO:0000256" key="1">
    <source>
        <dbReference type="SAM" id="Phobius"/>
    </source>
</evidence>
<dbReference type="RefSeq" id="WP_035195919.1">
    <property type="nucleotide sequence ID" value="NZ_JJRY01000009.1"/>
</dbReference>
<evidence type="ECO:0000313" key="2">
    <source>
        <dbReference type="EMBL" id="KEF38171.1"/>
    </source>
</evidence>
<gene>
    <name evidence="2" type="ORF">M670_02590</name>
</gene>
<sequence>MKKQTQAIIFMLLILIGANLIQIFDRAIAEAEGPVVIPDEAIRLRILANSDSNEDQALKRKVRDAVNAEITKWVEDLTSIEAARTLIDNRVPEIEKITYQVLEQEGSNQKVHVDFDNVNFPTKIYGNFIYPAGQYEAILISLGNAEGANWWCVLFPPLCFLDFSNGDAVKQADEESKPATADSQEKVVVKSFIVELIEKLLGAF</sequence>
<protein>
    <submittedName>
        <fullName evidence="2">Stage II sporulation protein R</fullName>
    </submittedName>
</protein>